<evidence type="ECO:0000313" key="2">
    <source>
        <dbReference type="EMBL" id="TWG10112.1"/>
    </source>
</evidence>
<feature type="chain" id="PRO_5038743146" description="Lipoprotein LprG" evidence="1">
    <location>
        <begin position="22"/>
        <end position="270"/>
    </location>
</feature>
<dbReference type="RefSeq" id="WP_244312068.1">
    <property type="nucleotide sequence ID" value="NZ_JBEZJB010000001.1"/>
</dbReference>
<keyword evidence="3" id="KW-1185">Reference proteome</keyword>
<dbReference type="Proteomes" id="UP000317685">
    <property type="component" value="Unassembled WGS sequence"/>
</dbReference>
<evidence type="ECO:0000256" key="1">
    <source>
        <dbReference type="SAM" id="SignalP"/>
    </source>
</evidence>
<organism evidence="2 3">
    <name type="scientific">Micromonospora taraxaci</name>
    <dbReference type="NCBI Taxonomy" id="1316803"/>
    <lineage>
        <taxon>Bacteria</taxon>
        <taxon>Bacillati</taxon>
        <taxon>Actinomycetota</taxon>
        <taxon>Actinomycetes</taxon>
        <taxon>Micromonosporales</taxon>
        <taxon>Micromonosporaceae</taxon>
        <taxon>Micromonospora</taxon>
    </lineage>
</organism>
<dbReference type="AlphaFoldDB" id="A0A561VER2"/>
<dbReference type="GeneID" id="300131859"/>
<reference evidence="2 3" key="1">
    <citation type="submission" date="2019-06" db="EMBL/GenBank/DDBJ databases">
        <title>Sequencing the genomes of 1000 actinobacteria strains.</title>
        <authorList>
            <person name="Klenk H.-P."/>
        </authorList>
    </citation>
    <scope>NUCLEOTIDE SEQUENCE [LARGE SCALE GENOMIC DNA]</scope>
    <source>
        <strain evidence="2 3">DSM 45885</strain>
    </source>
</reference>
<comment type="caution">
    <text evidence="2">The sequence shown here is derived from an EMBL/GenBank/DDBJ whole genome shotgun (WGS) entry which is preliminary data.</text>
</comment>
<protein>
    <recommendedName>
        <fullName evidence="4">Lipoprotein LprG</fullName>
    </recommendedName>
</protein>
<keyword evidence="1" id="KW-0732">Signal</keyword>
<sequence>MNIRRWSFGFLAAALLVPGLAACKSDAAEPTAGASPSAPAVPADPKEALLASTKELAKGDFTFTVAGAEMTGGGLVHKPSNSAQFRMKFGDASQDVSIDMDLVYIDSESWVKMDLGGALAGAVPGVAKNKGKYQHLDKTKVEGIKDLQLDPESLDPISSDALLKGVTDVQKTGEGVYAGKIDISAAVDSVALDEEVVKALGAQAKALPFTAKLDPQGRLTELAISVPAAGEAAAHEVKIGYSGYGTGAGAQKPPADKVVEASAETYEMFK</sequence>
<dbReference type="Gene3D" id="2.50.20.20">
    <property type="match status" value="1"/>
</dbReference>
<proteinExistence type="predicted"/>
<evidence type="ECO:0008006" key="4">
    <source>
        <dbReference type="Google" id="ProtNLM"/>
    </source>
</evidence>
<dbReference type="PROSITE" id="PS51257">
    <property type="entry name" value="PROKAR_LIPOPROTEIN"/>
    <property type="match status" value="1"/>
</dbReference>
<dbReference type="EMBL" id="VIWZ01000002">
    <property type="protein sequence ID" value="TWG10112.1"/>
    <property type="molecule type" value="Genomic_DNA"/>
</dbReference>
<evidence type="ECO:0000313" key="3">
    <source>
        <dbReference type="Proteomes" id="UP000317685"/>
    </source>
</evidence>
<gene>
    <name evidence="2" type="ORF">FHU34_12565</name>
</gene>
<name>A0A561VER2_9ACTN</name>
<feature type="signal peptide" evidence="1">
    <location>
        <begin position="1"/>
        <end position="21"/>
    </location>
</feature>
<accession>A0A561VER2</accession>